<protein>
    <submittedName>
        <fullName evidence="3">Uncharacterized protein</fullName>
    </submittedName>
</protein>
<dbReference type="OrthoDB" id="5596291at2759"/>
<dbReference type="RefSeq" id="YP_009049745.1">
    <property type="nucleotide sequence ID" value="NC_024624.1"/>
</dbReference>
<accession>A0A1U8QD04</accession>
<reference evidence="3" key="3">
    <citation type="submission" date="2014-05" db="EMBL/GenBank/DDBJ databases">
        <title>Capsicum annuum strain Jeju mitochondrial DNA, complete genome.</title>
        <authorList>
            <person name="Jo Y.D."/>
            <person name="Choi Y."/>
            <person name="Kim D.-H."/>
            <person name="Kim B.-D."/>
            <person name="Kang B.-C."/>
        </authorList>
    </citation>
    <scope>NUCLEOTIDE SEQUENCE</scope>
</reference>
<dbReference type="GeneID" id="19989076"/>
<dbReference type="Gramene" id="PHT89487">
    <property type="protein sequence ID" value="PHT89487"/>
    <property type="gene ID" value="T459_04600"/>
</dbReference>
<proteinExistence type="predicted"/>
<keyword evidence="1" id="KW-1133">Transmembrane helix</keyword>
<accession>A0A075VTG4</accession>
<reference evidence="2" key="1">
    <citation type="journal article" date="2014" name="BMC Genomics">
        <title>Extensive structural variations between mitochondrial genomes of CMS and normal peppers (Capsicum annuum L.) revealed by complete nucleotide sequencing.</title>
        <authorList>
            <person name="Jo Y.D."/>
            <person name="Choi Y."/>
            <person name="Kim D.H."/>
            <person name="Kim B.D."/>
            <person name="Kang B.C."/>
        </authorList>
    </citation>
    <scope>NUCLEOTIDE SEQUENCE</scope>
</reference>
<evidence type="ECO:0000313" key="4">
    <source>
        <dbReference type="EMBL" id="PHT89487.1"/>
    </source>
</evidence>
<dbReference type="AlphaFoldDB" id="A0A075VTG4"/>
<geneLocation type="mitochondrion" evidence="3"/>
<dbReference type="EMBL" id="AYRZ02000002">
    <property type="protein sequence ID" value="PHT89487.1"/>
    <property type="molecule type" value="Genomic_DNA"/>
</dbReference>
<evidence type="ECO:0000313" key="5">
    <source>
        <dbReference type="Proteomes" id="UP000222542"/>
    </source>
</evidence>
<evidence type="ECO:0000313" key="3">
    <source>
        <dbReference type="EMBL" id="AIG90103.1"/>
    </source>
</evidence>
<dbReference type="Proteomes" id="UP000222542">
    <property type="component" value="Unassembled WGS sequence"/>
</dbReference>
<reference evidence="4 5" key="4">
    <citation type="journal article" date="2017" name="Genome Biol.">
        <title>New reference genome sequences of hot pepper reveal the massive evolution of plant disease-resistance genes by retroduplication.</title>
        <authorList>
            <person name="Kim S."/>
            <person name="Park J."/>
            <person name="Yeom S.I."/>
            <person name="Kim Y.M."/>
            <person name="Seo E."/>
            <person name="Kim K.T."/>
            <person name="Kim M.S."/>
            <person name="Lee J.M."/>
            <person name="Cheong K."/>
            <person name="Shin H.S."/>
            <person name="Kim S.B."/>
            <person name="Han K."/>
            <person name="Lee J."/>
            <person name="Park M."/>
            <person name="Lee H.A."/>
            <person name="Lee H.Y."/>
            <person name="Lee Y."/>
            <person name="Oh S."/>
            <person name="Lee J.H."/>
            <person name="Choi E."/>
            <person name="Choi E."/>
            <person name="Lee S.E."/>
            <person name="Jeon J."/>
            <person name="Kim H."/>
            <person name="Choi G."/>
            <person name="Song H."/>
            <person name="Lee J."/>
            <person name="Lee S.C."/>
            <person name="Kwon J.K."/>
            <person name="Lee H.Y."/>
            <person name="Koo N."/>
            <person name="Hong Y."/>
            <person name="Kim R.W."/>
            <person name="Kang W.H."/>
            <person name="Huh J.H."/>
            <person name="Kang B.C."/>
            <person name="Yang T.J."/>
            <person name="Lee Y.H."/>
            <person name="Bennetzen J.L."/>
            <person name="Choi D."/>
        </authorList>
    </citation>
    <scope>NUCLEOTIDE SEQUENCE [LARGE SCALE GENOMIC DNA]</scope>
    <source>
        <strain evidence="5">cv. CM334</strain>
    </source>
</reference>
<sequence>MVDCETHQGSTICDYYDALDRRSFNGLLLRCLSHEEAQQALQEVHALLIRGIVIVVCWVGFALYLLTVGWKQERSTGVEAKRRGRESVIDPKNHSQIRFYSPFVLP</sequence>
<keyword evidence="3" id="KW-0496">Mitochondrion</keyword>
<organism evidence="3">
    <name type="scientific">Capsicum annuum</name>
    <name type="common">Capsicum pepper</name>
    <dbReference type="NCBI Taxonomy" id="4072"/>
    <lineage>
        <taxon>Eukaryota</taxon>
        <taxon>Viridiplantae</taxon>
        <taxon>Streptophyta</taxon>
        <taxon>Embryophyta</taxon>
        <taxon>Tracheophyta</taxon>
        <taxon>Spermatophyta</taxon>
        <taxon>Magnoliopsida</taxon>
        <taxon>eudicotyledons</taxon>
        <taxon>Gunneridae</taxon>
        <taxon>Pentapetalae</taxon>
        <taxon>asterids</taxon>
        <taxon>lamiids</taxon>
        <taxon>Solanales</taxon>
        <taxon>Solanaceae</taxon>
        <taxon>Solanoideae</taxon>
        <taxon>Capsiceae</taxon>
        <taxon>Capsicum</taxon>
    </lineage>
</organism>
<feature type="transmembrane region" description="Helical" evidence="1">
    <location>
        <begin position="47"/>
        <end position="66"/>
    </location>
</feature>
<evidence type="ECO:0000313" key="2">
    <source>
        <dbReference type="EMBL" id="AIG89937.1"/>
    </source>
</evidence>
<dbReference type="KEGG" id="cann:19989076"/>
<evidence type="ECO:0000256" key="1">
    <source>
        <dbReference type="SAM" id="Phobius"/>
    </source>
</evidence>
<keyword evidence="5" id="KW-1185">Reference proteome</keyword>
<gene>
    <name evidence="3" type="primary">orf106c</name>
    <name evidence="4" type="ORF">T459_04600</name>
</gene>
<dbReference type="EMBL" id="KJ865410">
    <property type="protein sequence ID" value="AIG90103.1"/>
    <property type="molecule type" value="Genomic_DNA"/>
</dbReference>
<name>A0A075VTG4_CAPAN</name>
<reference evidence="4" key="2">
    <citation type="journal article" date="2014" name="Nat. Genet.">
        <title>Genome sequence of the hot pepper provides insights into the evolution of pungency in Capsicum species.</title>
        <authorList>
            <person name="Kim S."/>
            <person name="Park M."/>
            <person name="Yeom S.I."/>
            <person name="Kim Y.M."/>
            <person name="Lee J.M."/>
            <person name="Lee H.A."/>
            <person name="Seo E."/>
            <person name="Choi J."/>
            <person name="Cheong K."/>
            <person name="Kim K.T."/>
            <person name="Jung K."/>
            <person name="Lee G.W."/>
            <person name="Oh S.K."/>
            <person name="Bae C."/>
            <person name="Kim S.B."/>
            <person name="Lee H.Y."/>
            <person name="Kim S.Y."/>
            <person name="Kim M.S."/>
            <person name="Kang B.C."/>
            <person name="Jo Y.D."/>
            <person name="Yang H.B."/>
            <person name="Jeong H.J."/>
            <person name="Kang W.H."/>
            <person name="Kwon J.K."/>
            <person name="Shin C."/>
            <person name="Lim J.Y."/>
            <person name="Park J.H."/>
            <person name="Huh J.H."/>
            <person name="Kim J.S."/>
            <person name="Kim B.D."/>
            <person name="Cohen O."/>
            <person name="Paran I."/>
            <person name="Suh M.C."/>
            <person name="Lee S.B."/>
            <person name="Kim Y.K."/>
            <person name="Shin Y."/>
            <person name="Noh S.J."/>
            <person name="Park J."/>
            <person name="Seo Y.S."/>
            <person name="Kwon S.Y."/>
            <person name="Kim H.A."/>
            <person name="Park J.M."/>
            <person name="Kim H.J."/>
            <person name="Choi S.B."/>
            <person name="Bosland P.W."/>
            <person name="Reeves G."/>
            <person name="Jo S.H."/>
            <person name="Lee B.W."/>
            <person name="Cho H.T."/>
            <person name="Choi H.S."/>
            <person name="Lee M.S."/>
            <person name="Yu Y."/>
            <person name="Do Choi Y."/>
            <person name="Park B.S."/>
            <person name="van Deynze A."/>
            <person name="Ashrafi H."/>
            <person name="Hill T."/>
            <person name="Kim W.T."/>
            <person name="Pai H.S."/>
            <person name="Ahn H.K."/>
            <person name="Yeam I."/>
            <person name="Giovannoni J.J."/>
            <person name="Rose J.K."/>
            <person name="Sorensen I."/>
            <person name="Lee S.J."/>
            <person name="Kim R.W."/>
            <person name="Choi I.Y."/>
            <person name="Choi B.S."/>
            <person name="Lim J.S."/>
            <person name="Lee Y.H."/>
            <person name="Choi D."/>
        </authorList>
    </citation>
    <scope>NUCLEOTIDE SEQUENCE [LARGE SCALE GENOMIC DNA]</scope>
</reference>
<dbReference type="SMR" id="A0A075VTG4"/>
<keyword evidence="1" id="KW-0812">Transmembrane</keyword>
<keyword evidence="1" id="KW-0472">Membrane</keyword>
<dbReference type="EMBL" id="KJ865409">
    <property type="protein sequence ID" value="AIG89937.1"/>
    <property type="molecule type" value="Genomic_DNA"/>
</dbReference>